<reference evidence="8 9" key="1">
    <citation type="journal article" date="2013" name="Genome Announc.">
        <title>Whole-Genome Sequence of Microcystis aeruginosa TAIHU98, a Nontoxic Bloom-Forming Strain Isolated from Taihu Lake, China.</title>
        <authorList>
            <person name="Yang C."/>
            <person name="Zhang W."/>
            <person name="Ren M."/>
            <person name="Song L."/>
            <person name="Li T."/>
            <person name="Zhao J."/>
        </authorList>
    </citation>
    <scope>NUCLEOTIDE SEQUENCE [LARGE SCALE GENOMIC DNA]</scope>
    <source>
        <strain evidence="8 9">TAIHU98</strain>
    </source>
</reference>
<evidence type="ECO:0000256" key="2">
    <source>
        <dbReference type="ARBA" id="ARBA00011044"/>
    </source>
</evidence>
<dbReference type="Pfam" id="PF07282">
    <property type="entry name" value="Cas12f1-like_TNB"/>
    <property type="match status" value="1"/>
</dbReference>
<dbReference type="AlphaFoldDB" id="L7E1W9"/>
<evidence type="ECO:0000256" key="1">
    <source>
        <dbReference type="ARBA" id="ARBA00008761"/>
    </source>
</evidence>
<dbReference type="GO" id="GO:0032196">
    <property type="term" value="P:transposition"/>
    <property type="evidence" value="ECO:0007669"/>
    <property type="project" value="UniProtKB-KW"/>
</dbReference>
<evidence type="ECO:0000259" key="6">
    <source>
        <dbReference type="Pfam" id="PF01385"/>
    </source>
</evidence>
<comment type="caution">
    <text evidence="8">The sequence shown here is derived from an EMBL/GenBank/DDBJ whole genome shotgun (WGS) entry which is preliminary data.</text>
</comment>
<accession>L7E1W9</accession>
<keyword evidence="3" id="KW-0815">Transposition</keyword>
<keyword evidence="4" id="KW-0238">DNA-binding</keyword>
<evidence type="ECO:0000256" key="4">
    <source>
        <dbReference type="ARBA" id="ARBA00023125"/>
    </source>
</evidence>
<organism evidence="8 9">
    <name type="scientific">Microcystis aeruginosa TAIHU98</name>
    <dbReference type="NCBI Taxonomy" id="1134457"/>
    <lineage>
        <taxon>Bacteria</taxon>
        <taxon>Bacillati</taxon>
        <taxon>Cyanobacteriota</taxon>
        <taxon>Cyanophyceae</taxon>
        <taxon>Oscillatoriophycideae</taxon>
        <taxon>Chroococcales</taxon>
        <taxon>Microcystaceae</taxon>
        <taxon>Microcystis</taxon>
    </lineage>
</organism>
<gene>
    <name evidence="8" type="primary">tnpA</name>
    <name evidence="8" type="ORF">O53_4358</name>
</gene>
<protein>
    <submittedName>
        <fullName evidence="8">Transposase, IS605 OrfB family</fullName>
    </submittedName>
</protein>
<dbReference type="PANTHER" id="PTHR30405">
    <property type="entry name" value="TRANSPOSASE"/>
    <property type="match status" value="1"/>
</dbReference>
<dbReference type="GO" id="GO:0003677">
    <property type="term" value="F:DNA binding"/>
    <property type="evidence" value="ECO:0007669"/>
    <property type="project" value="UniProtKB-KW"/>
</dbReference>
<comment type="similarity">
    <text evidence="2">In the N-terminal section; belongs to the transposase 2 family.</text>
</comment>
<evidence type="ECO:0000313" key="8">
    <source>
        <dbReference type="EMBL" id="ELP52633.1"/>
    </source>
</evidence>
<dbReference type="InterPro" id="IPR001959">
    <property type="entry name" value="Transposase"/>
</dbReference>
<comment type="similarity">
    <text evidence="1">In the C-terminal section; belongs to the transposase 35 family.</text>
</comment>
<sequence>MLVVEAKLKNGTPEQYQRLDEAIRTSQFVRNSCVRYWMDNKGTTRNDLQKLCAVLANNKETPWVNKLNSQARQSAADRAWQSINRFYQNCHAKIPGKKGFPRFKKHSRSVEYKLTGYKLSDDRRKIKFTDGFKAGEFDLWCSQKTLVYYSEQQIKRVRVVRRADGYYCQFLIDVERQEYHKPTGQITGIDLGLKEFYTDAQGNIIVENPRYLRKSEKRLKKAQRRLSKKFRKGRKQSKNYHKQRVKVAKLHLKVSRQRKDKAIKDALALVQSNDLVVYEALKVRNLVKNRKLAKSISDASWYQFTEWLNYFAKIYRIVCVAVPPHFTTQDCSVCGTRVQKTLSTRTHQCPNCKTVLDRDHNAAINILKKGLKYLGNHLNGTVGQTETDPNALGESDLWVFSGDIENLSCLVEQGISNSDVERIPRHSVA</sequence>
<evidence type="ECO:0000313" key="9">
    <source>
        <dbReference type="Proteomes" id="UP000010932"/>
    </source>
</evidence>
<dbReference type="PANTHER" id="PTHR30405:SF25">
    <property type="entry name" value="RNA-GUIDED DNA ENDONUCLEASE INSQ-RELATED"/>
    <property type="match status" value="1"/>
</dbReference>
<dbReference type="InterPro" id="IPR051399">
    <property type="entry name" value="RNA-guided_DNA_endo/Transpos"/>
</dbReference>
<proteinExistence type="inferred from homology"/>
<evidence type="ECO:0000259" key="7">
    <source>
        <dbReference type="Pfam" id="PF07282"/>
    </source>
</evidence>
<dbReference type="NCBIfam" id="NF040570">
    <property type="entry name" value="guided_TnpB"/>
    <property type="match status" value="1"/>
</dbReference>
<dbReference type="EMBL" id="ANKQ01000003">
    <property type="protein sequence ID" value="ELP52633.1"/>
    <property type="molecule type" value="Genomic_DNA"/>
</dbReference>
<dbReference type="Pfam" id="PF01385">
    <property type="entry name" value="OrfB_IS605"/>
    <property type="match status" value="1"/>
</dbReference>
<dbReference type="Proteomes" id="UP000010932">
    <property type="component" value="Unassembled WGS sequence"/>
</dbReference>
<dbReference type="PATRIC" id="fig|1134457.3.peg.4677"/>
<feature type="domain" description="Probable transposase IS891/IS1136/IS1341" evidence="6">
    <location>
        <begin position="169"/>
        <end position="289"/>
    </location>
</feature>
<feature type="domain" description="Cas12f1-like TNB" evidence="7">
    <location>
        <begin position="301"/>
        <end position="366"/>
    </location>
</feature>
<dbReference type="InterPro" id="IPR010095">
    <property type="entry name" value="Cas12f1-like_TNB"/>
</dbReference>
<keyword evidence="5" id="KW-0233">DNA recombination</keyword>
<evidence type="ECO:0000256" key="3">
    <source>
        <dbReference type="ARBA" id="ARBA00022578"/>
    </source>
</evidence>
<dbReference type="RefSeq" id="WP_002738516.1">
    <property type="nucleotide sequence ID" value="NZ_ANKQ01000003.1"/>
</dbReference>
<dbReference type="GO" id="GO:0006310">
    <property type="term" value="P:DNA recombination"/>
    <property type="evidence" value="ECO:0007669"/>
    <property type="project" value="UniProtKB-KW"/>
</dbReference>
<name>L7E1W9_MICAE</name>
<evidence type="ECO:0000256" key="5">
    <source>
        <dbReference type="ARBA" id="ARBA00023172"/>
    </source>
</evidence>